<evidence type="ECO:0000313" key="12">
    <source>
        <dbReference type="EMBL" id="MCF2532183.1"/>
    </source>
</evidence>
<evidence type="ECO:0000256" key="9">
    <source>
        <dbReference type="ARBA" id="ARBA00023136"/>
    </source>
</evidence>
<dbReference type="GO" id="GO:0031501">
    <property type="term" value="C:mannosyltransferase complex"/>
    <property type="evidence" value="ECO:0007669"/>
    <property type="project" value="TreeGrafter"/>
</dbReference>
<keyword evidence="6 11" id="KW-0812">Transmembrane</keyword>
<keyword evidence="13" id="KW-1185">Reference proteome</keyword>
<evidence type="ECO:0000256" key="10">
    <source>
        <dbReference type="SAM" id="MobiDB-lite"/>
    </source>
</evidence>
<evidence type="ECO:0000313" key="13">
    <source>
        <dbReference type="Proteomes" id="UP001165378"/>
    </source>
</evidence>
<keyword evidence="8 11" id="KW-1133">Transmembrane helix</keyword>
<evidence type="ECO:0000256" key="5">
    <source>
        <dbReference type="ARBA" id="ARBA00022679"/>
    </source>
</evidence>
<protein>
    <submittedName>
        <fullName evidence="12">Glycosyltransferase family 39 protein</fullName>
        <ecNumber evidence="12">2.4.-.-</ecNumber>
    </submittedName>
</protein>
<sequence>MTSTDAEQTTASPSRLPAPETGPESAWRARLRKLSGRLRWRPDADDRAALLVWLATRPAMYLLVGSAGWIFAAERAAQPTGFLDTWDRWDFRHFRTIAEYGYDGNPKTGPPVPLEAFFPGFPYLLKAVHLVVPNWVVAGLLISLVCSAVAVVLLSRIAGLDNQSGVGERAVLLLLLSPPAVFLAAGYTEALFLMLALGAWLCARRGVWHWAGLLCAAACAVRVNGVFLLCALAVEFLTAKDGRRRWRDAPWLLLGAVPGLVYMNFLYRRTGDWSAWNSAQATGWDRHLVGPVKAFTNTWHRAFETGPGTLLNFTWMYRWEMVAVAVGVVLTGWLLRRRRWAEATYVGLTVVSLGISTTYFSVPRATLLWWPLWIVLAQATLRNKAVFAGYLGLIAPFSVVFALLFGAGRWAG</sequence>
<dbReference type="InterPro" id="IPR007315">
    <property type="entry name" value="PIG-V/Gpi18"/>
</dbReference>
<dbReference type="GO" id="GO:0016020">
    <property type="term" value="C:membrane"/>
    <property type="evidence" value="ECO:0007669"/>
    <property type="project" value="GOC"/>
</dbReference>
<dbReference type="GO" id="GO:0004376">
    <property type="term" value="F:GPI mannosyltransferase activity"/>
    <property type="evidence" value="ECO:0007669"/>
    <property type="project" value="InterPro"/>
</dbReference>
<feature type="compositionally biased region" description="Polar residues" evidence="10">
    <location>
        <begin position="1"/>
        <end position="13"/>
    </location>
</feature>
<keyword evidence="7" id="KW-0256">Endoplasmic reticulum</keyword>
<accession>A0AA41U2W2</accession>
<feature type="transmembrane region" description="Helical" evidence="11">
    <location>
        <begin position="343"/>
        <end position="362"/>
    </location>
</feature>
<gene>
    <name evidence="12" type="ORF">LZ495_33885</name>
</gene>
<evidence type="ECO:0000256" key="2">
    <source>
        <dbReference type="ARBA" id="ARBA00004687"/>
    </source>
</evidence>
<dbReference type="PANTHER" id="PTHR12468:SF2">
    <property type="entry name" value="GPI MANNOSYLTRANSFERASE 2"/>
    <property type="match status" value="1"/>
</dbReference>
<proteinExistence type="predicted"/>
<dbReference type="EMBL" id="JAKFHA010000030">
    <property type="protein sequence ID" value="MCF2532183.1"/>
    <property type="molecule type" value="Genomic_DNA"/>
</dbReference>
<feature type="transmembrane region" description="Helical" evidence="11">
    <location>
        <begin position="316"/>
        <end position="336"/>
    </location>
</feature>
<comment type="subcellular location">
    <subcellularLocation>
        <location evidence="1">Endoplasmic reticulum membrane</location>
        <topology evidence="1">Multi-pass membrane protein</topology>
    </subcellularLocation>
</comment>
<feature type="transmembrane region" description="Helical" evidence="11">
    <location>
        <begin position="387"/>
        <end position="407"/>
    </location>
</feature>
<dbReference type="Pfam" id="PF04188">
    <property type="entry name" value="Mannosyl_trans2"/>
    <property type="match status" value="1"/>
</dbReference>
<reference evidence="12" key="1">
    <citation type="submission" date="2022-01" db="EMBL/GenBank/DDBJ databases">
        <title>Genome-Based Taxonomic Classification of the Phylum Actinobacteria.</title>
        <authorList>
            <person name="Gao Y."/>
        </authorList>
    </citation>
    <scope>NUCLEOTIDE SEQUENCE</scope>
    <source>
        <strain evidence="12">KLBMP 8922</strain>
    </source>
</reference>
<keyword evidence="4 12" id="KW-0328">Glycosyltransferase</keyword>
<evidence type="ECO:0000256" key="3">
    <source>
        <dbReference type="ARBA" id="ARBA00022502"/>
    </source>
</evidence>
<feature type="transmembrane region" description="Helical" evidence="11">
    <location>
        <begin position="170"/>
        <end position="201"/>
    </location>
</feature>
<dbReference type="AlphaFoldDB" id="A0AA41U2W2"/>
<feature type="transmembrane region" description="Helical" evidence="11">
    <location>
        <begin position="207"/>
        <end position="237"/>
    </location>
</feature>
<evidence type="ECO:0000256" key="1">
    <source>
        <dbReference type="ARBA" id="ARBA00004477"/>
    </source>
</evidence>
<dbReference type="EC" id="2.4.-.-" evidence="12"/>
<evidence type="ECO:0000256" key="4">
    <source>
        <dbReference type="ARBA" id="ARBA00022676"/>
    </source>
</evidence>
<dbReference type="PANTHER" id="PTHR12468">
    <property type="entry name" value="GPI MANNOSYLTRANSFERASE 2"/>
    <property type="match status" value="1"/>
</dbReference>
<keyword evidence="5 12" id="KW-0808">Transferase</keyword>
<dbReference type="GO" id="GO:0000009">
    <property type="term" value="F:alpha-1,6-mannosyltransferase activity"/>
    <property type="evidence" value="ECO:0007669"/>
    <property type="project" value="InterPro"/>
</dbReference>
<organism evidence="12 13">
    <name type="scientific">Yinghuangia soli</name>
    <dbReference type="NCBI Taxonomy" id="2908204"/>
    <lineage>
        <taxon>Bacteria</taxon>
        <taxon>Bacillati</taxon>
        <taxon>Actinomycetota</taxon>
        <taxon>Actinomycetes</taxon>
        <taxon>Kitasatosporales</taxon>
        <taxon>Streptomycetaceae</taxon>
        <taxon>Yinghuangia</taxon>
    </lineage>
</organism>
<keyword evidence="9 11" id="KW-0472">Membrane</keyword>
<evidence type="ECO:0000256" key="11">
    <source>
        <dbReference type="SAM" id="Phobius"/>
    </source>
</evidence>
<feature type="transmembrane region" description="Helical" evidence="11">
    <location>
        <begin position="135"/>
        <end position="158"/>
    </location>
</feature>
<name>A0AA41U2W2_9ACTN</name>
<dbReference type="Proteomes" id="UP001165378">
    <property type="component" value="Unassembled WGS sequence"/>
</dbReference>
<feature type="region of interest" description="Disordered" evidence="10">
    <location>
        <begin position="1"/>
        <end position="25"/>
    </location>
</feature>
<evidence type="ECO:0000256" key="6">
    <source>
        <dbReference type="ARBA" id="ARBA00022692"/>
    </source>
</evidence>
<feature type="transmembrane region" description="Helical" evidence="11">
    <location>
        <begin position="48"/>
        <end position="72"/>
    </location>
</feature>
<dbReference type="GO" id="GO:0006506">
    <property type="term" value="P:GPI anchor biosynthetic process"/>
    <property type="evidence" value="ECO:0007669"/>
    <property type="project" value="UniProtKB-KW"/>
</dbReference>
<evidence type="ECO:0000256" key="8">
    <source>
        <dbReference type="ARBA" id="ARBA00022989"/>
    </source>
</evidence>
<comment type="pathway">
    <text evidence="2">Glycolipid biosynthesis; glycosylphosphatidylinositol-anchor biosynthesis.</text>
</comment>
<comment type="caution">
    <text evidence="12">The sequence shown here is derived from an EMBL/GenBank/DDBJ whole genome shotgun (WGS) entry which is preliminary data.</text>
</comment>
<keyword evidence="3" id="KW-0337">GPI-anchor biosynthesis</keyword>
<feature type="transmembrane region" description="Helical" evidence="11">
    <location>
        <begin position="249"/>
        <end position="267"/>
    </location>
</feature>
<evidence type="ECO:0000256" key="7">
    <source>
        <dbReference type="ARBA" id="ARBA00022824"/>
    </source>
</evidence>
<dbReference type="RefSeq" id="WP_235056898.1">
    <property type="nucleotide sequence ID" value="NZ_JAKFHA010000030.1"/>
</dbReference>